<dbReference type="EC" id="4.1.1.52" evidence="6"/>
<dbReference type="AlphaFoldDB" id="A0A8T0CG78"/>
<evidence type="ECO:0000313" key="9">
    <source>
        <dbReference type="EMBL" id="KAF7846104.1"/>
    </source>
</evidence>
<comment type="catalytic activity">
    <reaction evidence="5">
        <text>6-methylsalicylate + H(+) = 3-methylphenol + CO2</text>
        <dbReference type="Rhea" id="RHEA:23112"/>
        <dbReference type="ChEBI" id="CHEBI:15378"/>
        <dbReference type="ChEBI" id="CHEBI:16526"/>
        <dbReference type="ChEBI" id="CHEBI:17231"/>
        <dbReference type="ChEBI" id="CHEBI:36658"/>
        <dbReference type="EC" id="4.1.1.52"/>
    </reaction>
    <physiologicalReaction direction="left-to-right" evidence="5">
        <dbReference type="Rhea" id="RHEA:23113"/>
    </physiologicalReaction>
</comment>
<sequence length="354" mass="39193">MRTSSSSSWRARNLTLPSFHCPDEAGPPATIARAESVLISVSTYKLTSQSSDKLVLTLPQKWSEEAHLEMMDKCNIQKAILSVSSPGTHLQKNEDASAVELTRYCNDCAANMKRTSPDRFGFWASLPLPDVEASLKEISRASDELNPDGFALLTNHHGIYLGQPEFDPVFAELNRRHATVFIHPTMPCHSHGGSAAPMTQYPAPMFEFFFDTARCLLNLLLSGTVARCPNITFIIPHCGGAAPPLLRRCASLGPMLNIPTVDKNVTYDWVRERLNSQFYFDSAGFSFPEQIHGLMQHISAERMLYGSDFPFTPTPAVAALAKAHDEHVPGIFGEEGQRALYAENAKRLLEKKTI</sequence>
<evidence type="ECO:0000256" key="3">
    <source>
        <dbReference type="ARBA" id="ARBA00022833"/>
    </source>
</evidence>
<gene>
    <name evidence="9" type="ORF">BT93_L5250</name>
</gene>
<dbReference type="InterPro" id="IPR032465">
    <property type="entry name" value="ACMSD"/>
</dbReference>
<dbReference type="PANTHER" id="PTHR21240:SF29">
    <property type="entry name" value="AMIDOHYDROLASE-RELATED DOMAIN-CONTAINING PROTEIN"/>
    <property type="match status" value="1"/>
</dbReference>
<dbReference type="Gramene" id="rna-gnl|WGS:JABURB|Cocit.L5250.1">
    <property type="protein sequence ID" value="cds-KAF7846104.1"/>
    <property type="gene ID" value="gene-BT93_L5250"/>
</dbReference>
<comment type="similarity">
    <text evidence="1">Belongs to the metallo-dependent hydrolases superfamily. ACMSD family.</text>
</comment>
<dbReference type="GO" id="GO:0046872">
    <property type="term" value="F:metal ion binding"/>
    <property type="evidence" value="ECO:0007669"/>
    <property type="project" value="UniProtKB-KW"/>
</dbReference>
<keyword evidence="7" id="KW-0210">Decarboxylase</keyword>
<dbReference type="OrthoDB" id="2832284at2759"/>
<accession>A0A8T0CG78</accession>
<dbReference type="GO" id="GO:0016787">
    <property type="term" value="F:hydrolase activity"/>
    <property type="evidence" value="ECO:0007669"/>
    <property type="project" value="InterPro"/>
</dbReference>
<dbReference type="EMBL" id="MU095550">
    <property type="protein sequence ID" value="KAF7846104.1"/>
    <property type="molecule type" value="Genomic_DNA"/>
</dbReference>
<dbReference type="GO" id="GO:0019748">
    <property type="term" value="P:secondary metabolic process"/>
    <property type="evidence" value="ECO:0007669"/>
    <property type="project" value="TreeGrafter"/>
</dbReference>
<organism evidence="9 10">
    <name type="scientific">Corymbia citriodora subsp. variegata</name>
    <dbReference type="NCBI Taxonomy" id="360336"/>
    <lineage>
        <taxon>Eukaryota</taxon>
        <taxon>Viridiplantae</taxon>
        <taxon>Streptophyta</taxon>
        <taxon>Embryophyta</taxon>
        <taxon>Tracheophyta</taxon>
        <taxon>Spermatophyta</taxon>
        <taxon>Magnoliopsida</taxon>
        <taxon>eudicotyledons</taxon>
        <taxon>Gunneridae</taxon>
        <taxon>Pentapetalae</taxon>
        <taxon>rosids</taxon>
        <taxon>malvids</taxon>
        <taxon>Myrtales</taxon>
        <taxon>Myrtaceae</taxon>
        <taxon>Myrtoideae</taxon>
        <taxon>Eucalypteae</taxon>
        <taxon>Corymbia</taxon>
    </lineage>
</organism>
<dbReference type="GO" id="GO:0047596">
    <property type="term" value="F:6-methylsalicylate decarboxylase activity"/>
    <property type="evidence" value="ECO:0007669"/>
    <property type="project" value="UniProtKB-EC"/>
</dbReference>
<evidence type="ECO:0000256" key="4">
    <source>
        <dbReference type="ARBA" id="ARBA00023239"/>
    </source>
</evidence>
<dbReference type="InterPro" id="IPR006680">
    <property type="entry name" value="Amidohydro-rel"/>
</dbReference>
<dbReference type="InterPro" id="IPR032466">
    <property type="entry name" value="Metal_Hydrolase"/>
</dbReference>
<keyword evidence="2" id="KW-0479">Metal-binding</keyword>
<proteinExistence type="inferred from homology"/>
<reference evidence="9" key="1">
    <citation type="submission" date="2020-05" db="EMBL/GenBank/DDBJ databases">
        <title>WGS assembly of Corymbia citriodora subspecies variegata.</title>
        <authorList>
            <person name="Barry K."/>
            <person name="Hundley H."/>
            <person name="Shu S."/>
            <person name="Jenkins J."/>
            <person name="Grimwood J."/>
            <person name="Baten A."/>
        </authorList>
    </citation>
    <scope>NUCLEOTIDE SEQUENCE</scope>
    <source>
        <strain evidence="9">CV2-018</strain>
    </source>
</reference>
<comment type="caution">
    <text evidence="9">The sequence shown here is derived from an EMBL/GenBank/DDBJ whole genome shotgun (WGS) entry which is preliminary data.</text>
</comment>
<name>A0A8T0CG78_CORYI</name>
<feature type="domain" description="Amidohydrolase-related" evidence="8">
    <location>
        <begin position="59"/>
        <end position="349"/>
    </location>
</feature>
<dbReference type="Gene3D" id="3.20.20.140">
    <property type="entry name" value="Metal-dependent hydrolases"/>
    <property type="match status" value="1"/>
</dbReference>
<evidence type="ECO:0000256" key="2">
    <source>
        <dbReference type="ARBA" id="ARBA00022723"/>
    </source>
</evidence>
<keyword evidence="4 7" id="KW-0456">Lyase</keyword>
<evidence type="ECO:0000256" key="5">
    <source>
        <dbReference type="ARBA" id="ARBA00036832"/>
    </source>
</evidence>
<evidence type="ECO:0000256" key="7">
    <source>
        <dbReference type="RuleBase" id="RU366045"/>
    </source>
</evidence>
<evidence type="ECO:0000313" key="10">
    <source>
        <dbReference type="Proteomes" id="UP000806378"/>
    </source>
</evidence>
<dbReference type="Proteomes" id="UP000806378">
    <property type="component" value="Unassembled WGS sequence"/>
</dbReference>
<dbReference type="SUPFAM" id="SSF51556">
    <property type="entry name" value="Metallo-dependent hydrolases"/>
    <property type="match status" value="1"/>
</dbReference>
<evidence type="ECO:0000259" key="8">
    <source>
        <dbReference type="Pfam" id="PF04909"/>
    </source>
</evidence>
<dbReference type="PANTHER" id="PTHR21240">
    <property type="entry name" value="2-AMINO-3-CARBOXYLMUCONATE-6-SEMIALDEHYDE DECARBOXYLASE"/>
    <property type="match status" value="1"/>
</dbReference>
<dbReference type="GO" id="GO:0005829">
    <property type="term" value="C:cytosol"/>
    <property type="evidence" value="ECO:0007669"/>
    <property type="project" value="TreeGrafter"/>
</dbReference>
<keyword evidence="3" id="KW-0862">Zinc</keyword>
<dbReference type="Pfam" id="PF04909">
    <property type="entry name" value="Amidohydro_2"/>
    <property type="match status" value="1"/>
</dbReference>
<keyword evidence="10" id="KW-1185">Reference proteome</keyword>
<protein>
    <recommendedName>
        <fullName evidence="6">6-methylsalicylate decarboxylase</fullName>
        <ecNumber evidence="6">4.1.1.52</ecNumber>
    </recommendedName>
</protein>
<evidence type="ECO:0000256" key="1">
    <source>
        <dbReference type="ARBA" id="ARBA00005871"/>
    </source>
</evidence>
<evidence type="ECO:0000256" key="6">
    <source>
        <dbReference type="ARBA" id="ARBA00038889"/>
    </source>
</evidence>